<protein>
    <recommendedName>
        <fullName evidence="1">Haemolysin activator HlyB C-terminal domain-containing protein</fullName>
    </recommendedName>
</protein>
<dbReference type="EMBL" id="JAACAK010000049">
    <property type="protein sequence ID" value="NIR74808.1"/>
    <property type="molecule type" value="Genomic_DNA"/>
</dbReference>
<evidence type="ECO:0000313" key="2">
    <source>
        <dbReference type="EMBL" id="NIR74808.1"/>
    </source>
</evidence>
<dbReference type="Gene3D" id="2.40.160.50">
    <property type="entry name" value="membrane protein fhac: a member of the omp85/tpsb transporter family"/>
    <property type="match status" value="1"/>
</dbReference>
<evidence type="ECO:0000259" key="1">
    <source>
        <dbReference type="Pfam" id="PF03865"/>
    </source>
</evidence>
<dbReference type="InterPro" id="IPR005565">
    <property type="entry name" value="Hemolysn_activator_HlyB_C"/>
</dbReference>
<organism evidence="2 3">
    <name type="scientific">Candidatus Kutchimonas denitrificans</name>
    <dbReference type="NCBI Taxonomy" id="3056748"/>
    <lineage>
        <taxon>Bacteria</taxon>
        <taxon>Pseudomonadati</taxon>
        <taxon>Gemmatimonadota</taxon>
        <taxon>Gemmatimonadia</taxon>
        <taxon>Candidatus Palauibacterales</taxon>
        <taxon>Candidatus Palauibacteraceae</taxon>
        <taxon>Candidatus Kutchimonas</taxon>
    </lineage>
</organism>
<dbReference type="Proteomes" id="UP000702544">
    <property type="component" value="Unassembled WGS sequence"/>
</dbReference>
<comment type="caution">
    <text evidence="2">The sequence shown here is derived from an EMBL/GenBank/DDBJ whole genome shotgun (WGS) entry which is preliminary data.</text>
</comment>
<dbReference type="Pfam" id="PF03865">
    <property type="entry name" value="ShlB"/>
    <property type="match status" value="1"/>
</dbReference>
<feature type="domain" description="Haemolysin activator HlyB C-terminal" evidence="1">
    <location>
        <begin position="641"/>
        <end position="712"/>
    </location>
</feature>
<sequence>MRSRRSDRKVGRPARPIVRAAFAAILLLVAAPGLAAQDVLELARHRHAEPDTTLQDYRARLNTLVSAGWVSDPLARPRLIIASELASRVAWRQAGGLQVRMLGQRYVTSFGRDVEAGLDFDEPWFVATVPGDSLRLLGGIELPNRAAVHPFAPGAARFYSYETGDTVALLVPGRRVDLIEIRVTPTRGDESLVVGSLWVDAATGDIGAMQIRFVGRPLWADDDDPDGQKWANRILSLSADVQQGLWEARYWLPHRQELELMVRIPFIGRFAVPIVFKNEFGAYDINTGQPIEWLSPDSLRVAAEPTDDYDEGATLSLRVGEEPRRVSGPDTVPGERHFPERDRLQVRAGPAERGWEIVRPPDDSLLAYDAWDRPLEEPASRLTLPSTEELERRARKLSNEIVGRKLFSIQYDRLPEFLRYNRIEALGLGLAGRYDLPRRPFWSLGAGVGFGVADLALKGRLDLRYDAPRTRLELVAFSELHLTGAPLTDDKRAYGKFLRALFLGRDDNDYYRASGAALIVGRRWGRFGARLGGGWEDHRSVDKNTDIAVPGIWQDTVFPPNPPADEGGFWRGDIAATYYIGDWTRPTDRTEFTVGLDVGTGEGFDYAQPRAGLEGRLDLGDVIAVAFDARAGWTAGTAPLQRLWGIGGLETVRGFTYGSLRGDSYWHAQLELSPRRKPITPVLFGDVGWAGETGDWPSSQVDPLWSAGIGVSYLWGVLRTDLVFPKFDDVWFEFYFAGAL</sequence>
<evidence type="ECO:0000313" key="3">
    <source>
        <dbReference type="Proteomes" id="UP000702544"/>
    </source>
</evidence>
<reference evidence="2 3" key="1">
    <citation type="submission" date="2020-01" db="EMBL/GenBank/DDBJ databases">
        <title>Genomes assembled from Gulf of Kutch pelagic sediment metagenomes.</title>
        <authorList>
            <person name="Chandrashekar M."/>
            <person name="Mahajan M.S."/>
            <person name="Dave K.J."/>
            <person name="Vatsa P."/>
            <person name="Nathani N.M."/>
        </authorList>
    </citation>
    <scope>NUCLEOTIDE SEQUENCE [LARGE SCALE GENOMIC DNA]</scope>
    <source>
        <strain evidence="2">KS3-K002</strain>
    </source>
</reference>
<dbReference type="AlphaFoldDB" id="A0AAE5CBQ2"/>
<gene>
    <name evidence="2" type="ORF">GWO12_06805</name>
</gene>
<accession>A0AAE5CBQ2</accession>
<name>A0AAE5CBQ2_9BACT</name>
<proteinExistence type="predicted"/>